<dbReference type="SMART" id="SM00736">
    <property type="entry name" value="CADG"/>
    <property type="match status" value="3"/>
</dbReference>
<dbReference type="GO" id="GO:0016011">
    <property type="term" value="C:dystroglycan complex"/>
    <property type="evidence" value="ECO:0007669"/>
    <property type="project" value="TreeGrafter"/>
</dbReference>
<dbReference type="GO" id="GO:0043236">
    <property type="term" value="F:laminin binding"/>
    <property type="evidence" value="ECO:0007669"/>
    <property type="project" value="TreeGrafter"/>
</dbReference>
<dbReference type="GO" id="GO:0016203">
    <property type="term" value="P:muscle attachment"/>
    <property type="evidence" value="ECO:0007669"/>
    <property type="project" value="TreeGrafter"/>
</dbReference>
<sequence>PEISSTAVLTVDEDALYSYTTTATDDDGDTVTLACTTVPAWLTCTAGALSGTPDNDDVGSHSVVITATDGNSGSATDSFSIAVVNTNDAPEISSTAVLSVDEDALYSYTTTATDVDGDTVTLACTTVPSWLTCTAGALSGTPADADVGSHSVVITATDGNSGSATDSFSIAVANTNDAPSISSTAVTAVNEDASYSYSITTSDADSDSSDSWTITSSSVSWLTLIHTAGASTAALAGIPDDGDVGVHSVTITVADAAGATGTQTFDITVANTNDAPSITSTGGTAVDEDALYSYSITTSDDDSDS</sequence>
<organism evidence="2">
    <name type="scientific">marine metagenome</name>
    <dbReference type="NCBI Taxonomy" id="408172"/>
    <lineage>
        <taxon>unclassified sequences</taxon>
        <taxon>metagenomes</taxon>
        <taxon>ecological metagenomes</taxon>
    </lineage>
</organism>
<accession>A0A382T541</accession>
<feature type="domain" description="Cadherin" evidence="1">
    <location>
        <begin position="164"/>
        <end position="278"/>
    </location>
</feature>
<dbReference type="PANTHER" id="PTHR21559:SF21">
    <property type="entry name" value="DYSTROGLYCAN 1"/>
    <property type="match status" value="1"/>
</dbReference>
<feature type="non-terminal residue" evidence="2">
    <location>
        <position position="1"/>
    </location>
</feature>
<dbReference type="InterPro" id="IPR002126">
    <property type="entry name" value="Cadherin-like_dom"/>
</dbReference>
<dbReference type="PROSITE" id="PS50268">
    <property type="entry name" value="CADHERIN_2"/>
    <property type="match status" value="1"/>
</dbReference>
<dbReference type="GO" id="GO:0021675">
    <property type="term" value="P:nerve development"/>
    <property type="evidence" value="ECO:0007669"/>
    <property type="project" value="TreeGrafter"/>
</dbReference>
<dbReference type="GO" id="GO:0007156">
    <property type="term" value="P:homophilic cell adhesion via plasma membrane adhesion molecules"/>
    <property type="evidence" value="ECO:0007669"/>
    <property type="project" value="InterPro"/>
</dbReference>
<evidence type="ECO:0000313" key="2">
    <source>
        <dbReference type="EMBL" id="SVD17123.1"/>
    </source>
</evidence>
<proteinExistence type="predicted"/>
<dbReference type="InterPro" id="IPR013783">
    <property type="entry name" value="Ig-like_fold"/>
</dbReference>
<dbReference type="AlphaFoldDB" id="A0A382T541"/>
<dbReference type="GO" id="GO:0007411">
    <property type="term" value="P:axon guidance"/>
    <property type="evidence" value="ECO:0007669"/>
    <property type="project" value="TreeGrafter"/>
</dbReference>
<dbReference type="GO" id="GO:0005509">
    <property type="term" value="F:calcium ion binding"/>
    <property type="evidence" value="ECO:0007669"/>
    <property type="project" value="InterPro"/>
</dbReference>
<reference evidence="2" key="1">
    <citation type="submission" date="2018-05" db="EMBL/GenBank/DDBJ databases">
        <authorList>
            <person name="Lanie J.A."/>
            <person name="Ng W.-L."/>
            <person name="Kazmierczak K.M."/>
            <person name="Andrzejewski T.M."/>
            <person name="Davidsen T.M."/>
            <person name="Wayne K.J."/>
            <person name="Tettelin H."/>
            <person name="Glass J.I."/>
            <person name="Rusch D."/>
            <person name="Podicherti R."/>
            <person name="Tsui H.-C.T."/>
            <person name="Winkler M.E."/>
        </authorList>
    </citation>
    <scope>NUCLEOTIDE SEQUENCE</scope>
</reference>
<dbReference type="InterPro" id="IPR015919">
    <property type="entry name" value="Cadherin-like_sf"/>
</dbReference>
<protein>
    <recommendedName>
        <fullName evidence="1">Cadherin domain-containing protein</fullName>
    </recommendedName>
</protein>
<dbReference type="EMBL" id="UINC01133910">
    <property type="protein sequence ID" value="SVD17123.1"/>
    <property type="molecule type" value="Genomic_DNA"/>
</dbReference>
<evidence type="ECO:0000259" key="1">
    <source>
        <dbReference type="PROSITE" id="PS50268"/>
    </source>
</evidence>
<dbReference type="PANTHER" id="PTHR21559">
    <property type="entry name" value="DYSTROGLYCAN-RELATED"/>
    <property type="match status" value="1"/>
</dbReference>
<dbReference type="GO" id="GO:0002009">
    <property type="term" value="P:morphogenesis of an epithelium"/>
    <property type="evidence" value="ECO:0007669"/>
    <property type="project" value="TreeGrafter"/>
</dbReference>
<dbReference type="InterPro" id="IPR006644">
    <property type="entry name" value="Cadg"/>
</dbReference>
<dbReference type="Gene3D" id="2.60.40.10">
    <property type="entry name" value="Immunoglobulins"/>
    <property type="match status" value="3"/>
</dbReference>
<dbReference type="GO" id="GO:0042383">
    <property type="term" value="C:sarcolemma"/>
    <property type="evidence" value="ECO:0007669"/>
    <property type="project" value="TreeGrafter"/>
</dbReference>
<name>A0A382T541_9ZZZZ</name>
<gene>
    <name evidence="2" type="ORF">METZ01_LOCUS369977</name>
</gene>
<dbReference type="SUPFAM" id="SSF49313">
    <property type="entry name" value="Cadherin-like"/>
    <property type="match status" value="3"/>
</dbReference>
<feature type="non-terminal residue" evidence="2">
    <location>
        <position position="305"/>
    </location>
</feature>
<dbReference type="Pfam" id="PF05345">
    <property type="entry name" value="He_PIG"/>
    <property type="match status" value="3"/>
</dbReference>